<name>A0A852WSC3_9MICO</name>
<sequence length="290" mass="32555">MDLAEWVAGSNDIRHVDDALRDGFTRYAIRTAVASGEVRRVRRWLVRATAPPRLIRAAQVGGRVACVSAAQHHGLWTIDDGRLHLAVSPNASRFDAGAAIVHWNAGPVAPHRYELVEPVVNALVHLADCRPFDQALATWESALRSGRVASDHLDRLPLRSAAARRVRSGASMLSDSGIETIPVARLRRLGIRVRQQVMIDGHPVDGLIGDRLVYQVDGYEFHSSAEQRRRDIAQDRRLTLMGYTVVRIDYRQVLFEWQEVESEFRHAIAMGLDRDSGVRTRLRRQPSRSS</sequence>
<keyword evidence="2" id="KW-0255">Endonuclease</keyword>
<feature type="domain" description="DUF559" evidence="1">
    <location>
        <begin position="186"/>
        <end position="265"/>
    </location>
</feature>
<dbReference type="Pfam" id="PF04480">
    <property type="entry name" value="DUF559"/>
    <property type="match status" value="1"/>
</dbReference>
<protein>
    <submittedName>
        <fullName evidence="2">Very-short-patch-repair endonuclease</fullName>
    </submittedName>
</protein>
<gene>
    <name evidence="2" type="ORF">BJY17_001563</name>
</gene>
<dbReference type="Gene3D" id="3.40.960.10">
    <property type="entry name" value="VSR Endonuclease"/>
    <property type="match status" value="1"/>
</dbReference>
<comment type="caution">
    <text evidence="2">The sequence shown here is derived from an EMBL/GenBank/DDBJ whole genome shotgun (WGS) entry which is preliminary data.</text>
</comment>
<evidence type="ECO:0000313" key="3">
    <source>
        <dbReference type="Proteomes" id="UP000549066"/>
    </source>
</evidence>
<accession>A0A852WSC3</accession>
<dbReference type="AlphaFoldDB" id="A0A852WSC3"/>
<organism evidence="2 3">
    <name type="scientific">Agromyces hippuratus</name>
    <dbReference type="NCBI Taxonomy" id="286438"/>
    <lineage>
        <taxon>Bacteria</taxon>
        <taxon>Bacillati</taxon>
        <taxon>Actinomycetota</taxon>
        <taxon>Actinomycetes</taxon>
        <taxon>Micrococcales</taxon>
        <taxon>Microbacteriaceae</taxon>
        <taxon>Agromyces</taxon>
    </lineage>
</organism>
<dbReference type="Proteomes" id="UP000549066">
    <property type="component" value="Unassembled WGS sequence"/>
</dbReference>
<dbReference type="RefSeq" id="WP_179550881.1">
    <property type="nucleotide sequence ID" value="NZ_JACCFI010000001.1"/>
</dbReference>
<reference evidence="2 3" key="1">
    <citation type="submission" date="2020-07" db="EMBL/GenBank/DDBJ databases">
        <title>Sequencing the genomes of 1000 actinobacteria strains.</title>
        <authorList>
            <person name="Klenk H.-P."/>
        </authorList>
    </citation>
    <scope>NUCLEOTIDE SEQUENCE [LARGE SCALE GENOMIC DNA]</scope>
    <source>
        <strain evidence="2 3">DSM 8598</strain>
    </source>
</reference>
<evidence type="ECO:0000313" key="2">
    <source>
        <dbReference type="EMBL" id="NYG20816.1"/>
    </source>
</evidence>
<dbReference type="EMBL" id="JACCFI010000001">
    <property type="protein sequence ID" value="NYG20816.1"/>
    <property type="molecule type" value="Genomic_DNA"/>
</dbReference>
<keyword evidence="3" id="KW-1185">Reference proteome</keyword>
<proteinExistence type="predicted"/>
<dbReference type="InterPro" id="IPR007569">
    <property type="entry name" value="DUF559"/>
</dbReference>
<keyword evidence="2" id="KW-0378">Hydrolase</keyword>
<dbReference type="GO" id="GO:0004519">
    <property type="term" value="F:endonuclease activity"/>
    <property type="evidence" value="ECO:0007669"/>
    <property type="project" value="UniProtKB-KW"/>
</dbReference>
<keyword evidence="2" id="KW-0540">Nuclease</keyword>
<evidence type="ECO:0000259" key="1">
    <source>
        <dbReference type="Pfam" id="PF04480"/>
    </source>
</evidence>